<protein>
    <submittedName>
        <fullName evidence="2">Phage portal protein</fullName>
    </submittedName>
</protein>
<comment type="similarity">
    <text evidence="1">Belongs to the phage portal family. PBSX subfamily.</text>
</comment>
<comment type="caution">
    <text evidence="2">The sequence shown here is derived from an EMBL/GenBank/DDBJ whole genome shotgun (WGS) entry which is preliminary data.</text>
</comment>
<sequence>MNDVLTFSIGEPEIFSPFDLIDLLSCQTIDGYYAPPIAYDTLTKLPRLNTHHESALDCKKNILSSIFKETQYLDYESCEAFIKDYLMFGNAYLEPVPSILGNTIRYRHVMAKYTRIGTDGQYYFLKNFGEKILKKNLIHVKAYDVNQNIYGMPNYLSAMLSIALNHAGTMFRYKYYKNGSHAGFILAINGHVSDKGMKTIEDTLKQTKQDGNFKNLVVHLPKGDKDSVQLIPISQIAAKDEFVNIKDVSRDDIASVHRVPLVLMSIQANNAGGFGNPAPFAKVFYQNELYPMIRKFMSVNHRISQKIFDFDKYELE</sequence>
<dbReference type="InterPro" id="IPR006944">
    <property type="entry name" value="Phage/GTA_portal"/>
</dbReference>
<evidence type="ECO:0000256" key="1">
    <source>
        <dbReference type="ARBA" id="ARBA00006799"/>
    </source>
</evidence>
<accession>A0ABP9MJ14</accession>
<gene>
    <name evidence="2" type="ORF">GCM10023338_08900</name>
</gene>
<dbReference type="EMBL" id="BAABKE010000003">
    <property type="protein sequence ID" value="GAA5097471.1"/>
    <property type="molecule type" value="Genomic_DNA"/>
</dbReference>
<dbReference type="RefSeq" id="WP_077925301.1">
    <property type="nucleotide sequence ID" value="NZ_BAABKE010000003.1"/>
</dbReference>
<evidence type="ECO:0000313" key="3">
    <source>
        <dbReference type="Proteomes" id="UP001500631"/>
    </source>
</evidence>
<dbReference type="InterPro" id="IPR006430">
    <property type="entry name" value="Phage_portal_PBSX"/>
</dbReference>
<dbReference type="Proteomes" id="UP001500631">
    <property type="component" value="Unassembled WGS sequence"/>
</dbReference>
<keyword evidence="3" id="KW-1185">Reference proteome</keyword>
<dbReference type="NCBIfam" id="TIGR01540">
    <property type="entry name" value="portal_PBSX"/>
    <property type="match status" value="1"/>
</dbReference>
<organism evidence="2 3">
    <name type="scientific">Wohlfahrtiimonas larvae</name>
    <dbReference type="NCBI Taxonomy" id="1157986"/>
    <lineage>
        <taxon>Bacteria</taxon>
        <taxon>Pseudomonadati</taxon>
        <taxon>Pseudomonadota</taxon>
        <taxon>Gammaproteobacteria</taxon>
        <taxon>Cardiobacteriales</taxon>
        <taxon>Ignatzschineriaceae</taxon>
        <taxon>Wohlfahrtiimonas</taxon>
    </lineage>
</organism>
<dbReference type="Pfam" id="PF04860">
    <property type="entry name" value="Phage_portal"/>
    <property type="match status" value="1"/>
</dbReference>
<proteinExistence type="inferred from homology"/>
<reference evidence="3" key="1">
    <citation type="journal article" date="2019" name="Int. J. Syst. Evol. Microbiol.">
        <title>The Global Catalogue of Microorganisms (GCM) 10K type strain sequencing project: providing services to taxonomists for standard genome sequencing and annotation.</title>
        <authorList>
            <consortium name="The Broad Institute Genomics Platform"/>
            <consortium name="The Broad Institute Genome Sequencing Center for Infectious Disease"/>
            <person name="Wu L."/>
            <person name="Ma J."/>
        </authorList>
    </citation>
    <scope>NUCLEOTIDE SEQUENCE [LARGE SCALE GENOMIC DNA]</scope>
    <source>
        <strain evidence="3">JCM 18424</strain>
    </source>
</reference>
<evidence type="ECO:0000313" key="2">
    <source>
        <dbReference type="EMBL" id="GAA5097471.1"/>
    </source>
</evidence>
<name>A0ABP9MJ14_9GAMM</name>